<sequence length="38" mass="4400">MEHTYSQHKLGKKVSANKKALLKENCKKDKICIERLVS</sequence>
<organism evidence="1">
    <name type="scientific">Anguilla anguilla</name>
    <name type="common">European freshwater eel</name>
    <name type="synonym">Muraena anguilla</name>
    <dbReference type="NCBI Taxonomy" id="7936"/>
    <lineage>
        <taxon>Eukaryota</taxon>
        <taxon>Metazoa</taxon>
        <taxon>Chordata</taxon>
        <taxon>Craniata</taxon>
        <taxon>Vertebrata</taxon>
        <taxon>Euteleostomi</taxon>
        <taxon>Actinopterygii</taxon>
        <taxon>Neopterygii</taxon>
        <taxon>Teleostei</taxon>
        <taxon>Anguilliformes</taxon>
        <taxon>Anguillidae</taxon>
        <taxon>Anguilla</taxon>
    </lineage>
</organism>
<evidence type="ECO:0000313" key="1">
    <source>
        <dbReference type="EMBL" id="JAH68479.1"/>
    </source>
</evidence>
<reference evidence="1" key="1">
    <citation type="submission" date="2014-11" db="EMBL/GenBank/DDBJ databases">
        <authorList>
            <person name="Amaro Gonzalez C."/>
        </authorList>
    </citation>
    <scope>NUCLEOTIDE SEQUENCE</scope>
</reference>
<dbReference type="EMBL" id="GBXM01040098">
    <property type="protein sequence ID" value="JAH68479.1"/>
    <property type="molecule type" value="Transcribed_RNA"/>
</dbReference>
<dbReference type="AlphaFoldDB" id="A0A0E9URH9"/>
<protein>
    <submittedName>
        <fullName evidence="1">Uncharacterized protein</fullName>
    </submittedName>
</protein>
<reference evidence="1" key="2">
    <citation type="journal article" date="2015" name="Fish Shellfish Immunol.">
        <title>Early steps in the European eel (Anguilla anguilla)-Vibrio vulnificus interaction in the gills: Role of the RtxA13 toxin.</title>
        <authorList>
            <person name="Callol A."/>
            <person name="Pajuelo D."/>
            <person name="Ebbesson L."/>
            <person name="Teles M."/>
            <person name="MacKenzie S."/>
            <person name="Amaro C."/>
        </authorList>
    </citation>
    <scope>NUCLEOTIDE SEQUENCE</scope>
</reference>
<name>A0A0E9URH9_ANGAN</name>
<proteinExistence type="predicted"/>
<accession>A0A0E9URH9</accession>